<keyword evidence="3" id="KW-1185">Reference proteome</keyword>
<feature type="compositionally biased region" description="Basic residues" evidence="1">
    <location>
        <begin position="443"/>
        <end position="452"/>
    </location>
</feature>
<comment type="caution">
    <text evidence="2">The sequence shown here is derived from an EMBL/GenBank/DDBJ whole genome shotgun (WGS) entry which is preliminary data.</text>
</comment>
<organism evidence="2 3">
    <name type="scientific">Nocardioides endophyticus</name>
    <dbReference type="NCBI Taxonomy" id="1353775"/>
    <lineage>
        <taxon>Bacteria</taxon>
        <taxon>Bacillati</taxon>
        <taxon>Actinomycetota</taxon>
        <taxon>Actinomycetes</taxon>
        <taxon>Propionibacteriales</taxon>
        <taxon>Nocardioidaceae</taxon>
        <taxon>Nocardioides</taxon>
    </lineage>
</organism>
<evidence type="ECO:0000256" key="1">
    <source>
        <dbReference type="SAM" id="MobiDB-lite"/>
    </source>
</evidence>
<evidence type="ECO:0000313" key="2">
    <source>
        <dbReference type="EMBL" id="GAA4757133.1"/>
    </source>
</evidence>
<accession>A0ABP8ZHS3</accession>
<reference evidence="3" key="1">
    <citation type="journal article" date="2019" name="Int. J. Syst. Evol. Microbiol.">
        <title>The Global Catalogue of Microorganisms (GCM) 10K type strain sequencing project: providing services to taxonomists for standard genome sequencing and annotation.</title>
        <authorList>
            <consortium name="The Broad Institute Genomics Platform"/>
            <consortium name="The Broad Institute Genome Sequencing Center for Infectious Disease"/>
            <person name="Wu L."/>
            <person name="Ma J."/>
        </authorList>
    </citation>
    <scope>NUCLEOTIDE SEQUENCE [LARGE SCALE GENOMIC DNA]</scope>
    <source>
        <strain evidence="3">JCM 18532</strain>
    </source>
</reference>
<evidence type="ECO:0008006" key="4">
    <source>
        <dbReference type="Google" id="ProtNLM"/>
    </source>
</evidence>
<dbReference type="RefSeq" id="WP_345529686.1">
    <property type="nucleotide sequence ID" value="NZ_BAABKN010000033.1"/>
</dbReference>
<gene>
    <name evidence="2" type="ORF">GCM10023350_48450</name>
</gene>
<dbReference type="EMBL" id="BAABKN010000033">
    <property type="protein sequence ID" value="GAA4757133.1"/>
    <property type="molecule type" value="Genomic_DNA"/>
</dbReference>
<protein>
    <recommendedName>
        <fullName evidence="4">Glycosyltransferase family 2 protein</fullName>
    </recommendedName>
</protein>
<feature type="compositionally biased region" description="Low complexity" evidence="1">
    <location>
        <begin position="419"/>
        <end position="436"/>
    </location>
</feature>
<name>A0ABP8ZHS3_9ACTN</name>
<feature type="region of interest" description="Disordered" evidence="1">
    <location>
        <begin position="418"/>
        <end position="452"/>
    </location>
</feature>
<sequence>MSLRASVLVPPAAATSRGLLSSLDRQSLSADEFEVLIGDDERDPDLTSRLEDLVAHRTNLARVPVPAGSDVASTLLDRASGEYVLALPPGRALTPNALAELCDRADATGAGICLGLTGRAGIRPAALPDSPERLAGPAAGLRRRASANAEQIAADLAGADAATEGAAALPTTLCFVDGPAPDRRTPIETDRSVRARSTRVAWSDGVLEVDVKLTEPSDDVRASLYSDRTGIEWPLPEIQVDGSSFTLRIDPASVPVVGLLPEGTWWPSLRIGGRAAILVRARSGKAHGASVRERTVVSFARGKRLGIDVGGLTQQPVRNLDPEATTVVEDSRGSLLTSRLTNLDLAPGKRLTGELRLGTMPVVAWVEHRDGAEPVLQAWVSGLAGESPLFTRFGPAPFAPTGARLIIDGVGTMTVASIPQPADTTAPSSPATSPAPGKERRGVGRRLRALRG</sequence>
<proteinExistence type="predicted"/>
<dbReference type="Proteomes" id="UP001499882">
    <property type="component" value="Unassembled WGS sequence"/>
</dbReference>
<evidence type="ECO:0000313" key="3">
    <source>
        <dbReference type="Proteomes" id="UP001499882"/>
    </source>
</evidence>